<accession>A0ABW9EQ36</accession>
<gene>
    <name evidence="1" type="ORF">PQQ73_32650</name>
</gene>
<sequence length="54" mass="5779">MSFGAAAGMEAMMSTMVPLMIESTMMQLMMSQIQMVSNIAKTGAQDAEEDSKKG</sequence>
<dbReference type="Proteomes" id="UP001629392">
    <property type="component" value="Unassembled WGS sequence"/>
</dbReference>
<evidence type="ECO:0000313" key="2">
    <source>
        <dbReference type="Proteomes" id="UP001629392"/>
    </source>
</evidence>
<keyword evidence="2" id="KW-1185">Reference proteome</keyword>
<reference evidence="1 2" key="1">
    <citation type="journal article" date="2024" name="Chem. Sci.">
        <title>Discovery of megapolipeptins by genome mining of a Burkholderiales bacteria collection.</title>
        <authorList>
            <person name="Paulo B.S."/>
            <person name="Recchia M.J.J."/>
            <person name="Lee S."/>
            <person name="Fergusson C.H."/>
            <person name="Romanowski S.B."/>
            <person name="Hernandez A."/>
            <person name="Krull N."/>
            <person name="Liu D.Y."/>
            <person name="Cavanagh H."/>
            <person name="Bos A."/>
            <person name="Gray C.A."/>
            <person name="Murphy B.T."/>
            <person name="Linington R.G."/>
            <person name="Eustaquio A.S."/>
        </authorList>
    </citation>
    <scope>NUCLEOTIDE SEQUENCE [LARGE SCALE GENOMIC DNA]</scope>
    <source>
        <strain evidence="1 2">RL17-350-BIC-E</strain>
    </source>
</reference>
<dbReference type="RefSeq" id="WP_408148659.1">
    <property type="nucleotide sequence ID" value="NZ_JAQQCJ010000034.1"/>
</dbReference>
<protein>
    <submittedName>
        <fullName evidence="1">Uncharacterized protein</fullName>
    </submittedName>
</protein>
<dbReference type="EMBL" id="JAQQCL010000038">
    <property type="protein sequence ID" value="MFM0721062.1"/>
    <property type="molecule type" value="Genomic_DNA"/>
</dbReference>
<evidence type="ECO:0000313" key="1">
    <source>
        <dbReference type="EMBL" id="MFM0721062.1"/>
    </source>
</evidence>
<proteinExistence type="predicted"/>
<comment type="caution">
    <text evidence="1">The sequence shown here is derived from an EMBL/GenBank/DDBJ whole genome shotgun (WGS) entry which is preliminary data.</text>
</comment>
<name>A0ABW9EQ36_9BURK</name>
<organism evidence="1 2">
    <name type="scientific">Paraburkholderia strydomiana</name>
    <dbReference type="NCBI Taxonomy" id="1245417"/>
    <lineage>
        <taxon>Bacteria</taxon>
        <taxon>Pseudomonadati</taxon>
        <taxon>Pseudomonadota</taxon>
        <taxon>Betaproteobacteria</taxon>
        <taxon>Burkholderiales</taxon>
        <taxon>Burkholderiaceae</taxon>
        <taxon>Paraburkholderia</taxon>
    </lineage>
</organism>